<dbReference type="EMBL" id="BJON01000003">
    <property type="protein sequence ID" value="GED67257.1"/>
    <property type="molecule type" value="Genomic_DNA"/>
</dbReference>
<keyword evidence="1" id="KW-1133">Transmembrane helix</keyword>
<evidence type="ECO:0008006" key="6">
    <source>
        <dbReference type="Google" id="ProtNLM"/>
    </source>
</evidence>
<organism evidence="3 4">
    <name type="scientific">Brevibacillus reuszeri</name>
    <dbReference type="NCBI Taxonomy" id="54915"/>
    <lineage>
        <taxon>Bacteria</taxon>
        <taxon>Bacillati</taxon>
        <taxon>Bacillota</taxon>
        <taxon>Bacilli</taxon>
        <taxon>Bacillales</taxon>
        <taxon>Paenibacillaceae</taxon>
        <taxon>Brevibacillus</taxon>
    </lineage>
</organism>
<dbReference type="PATRIC" id="fig|54915.3.peg.3688"/>
<evidence type="ECO:0000313" key="2">
    <source>
        <dbReference type="EMBL" id="GED67257.1"/>
    </source>
</evidence>
<comment type="caution">
    <text evidence="3">The sequence shown here is derived from an EMBL/GenBank/DDBJ whole genome shotgun (WGS) entry which is preliminary data.</text>
</comment>
<evidence type="ECO:0000313" key="4">
    <source>
        <dbReference type="Proteomes" id="UP000036834"/>
    </source>
</evidence>
<accession>A0A0K9YSE3</accession>
<reference evidence="3" key="2">
    <citation type="submission" date="2015-07" db="EMBL/GenBank/DDBJ databases">
        <title>MeaNS - Measles Nucleotide Surveillance Program.</title>
        <authorList>
            <person name="Tran T."/>
            <person name="Druce J."/>
        </authorList>
    </citation>
    <scope>NUCLEOTIDE SEQUENCE</scope>
    <source>
        <strain evidence="3">DSM 9887</strain>
    </source>
</reference>
<dbReference type="EMBL" id="LGIQ01000009">
    <property type="protein sequence ID" value="KNB71591.1"/>
    <property type="molecule type" value="Genomic_DNA"/>
</dbReference>
<dbReference type="Proteomes" id="UP000319578">
    <property type="component" value="Unassembled WGS sequence"/>
</dbReference>
<keyword evidence="5" id="KW-1185">Reference proteome</keyword>
<dbReference type="RefSeq" id="WP_049740632.1">
    <property type="nucleotide sequence ID" value="NZ_BJON01000003.1"/>
</dbReference>
<proteinExistence type="predicted"/>
<evidence type="ECO:0000313" key="3">
    <source>
        <dbReference type="EMBL" id="KNB71591.1"/>
    </source>
</evidence>
<protein>
    <recommendedName>
        <fullName evidence="6">DUF4367 domain-containing protein</fullName>
    </recommendedName>
</protein>
<dbReference type="OrthoDB" id="2644333at2"/>
<dbReference type="STRING" id="54915.ADS79_22785"/>
<gene>
    <name evidence="3" type="ORF">ADS79_22785</name>
    <name evidence="2" type="ORF">BRE01_09590</name>
</gene>
<feature type="transmembrane region" description="Helical" evidence="1">
    <location>
        <begin position="47"/>
        <end position="66"/>
    </location>
</feature>
<dbReference type="Proteomes" id="UP000036834">
    <property type="component" value="Unassembled WGS sequence"/>
</dbReference>
<reference evidence="2 5" key="3">
    <citation type="submission" date="2019-06" db="EMBL/GenBank/DDBJ databases">
        <title>Whole genome shotgun sequence of Brevibacillus reuszeri NBRC 15719.</title>
        <authorList>
            <person name="Hosoyama A."/>
            <person name="Uohara A."/>
            <person name="Ohji S."/>
            <person name="Ichikawa N."/>
        </authorList>
    </citation>
    <scope>NUCLEOTIDE SEQUENCE [LARGE SCALE GENOMIC DNA]</scope>
    <source>
        <strain evidence="2 5">NBRC 15719</strain>
    </source>
</reference>
<name>A0A0K9YSE3_9BACL</name>
<dbReference type="AlphaFoldDB" id="A0A0K9YSE3"/>
<keyword evidence="1" id="KW-0472">Membrane</keyword>
<reference evidence="4" key="1">
    <citation type="submission" date="2015-07" db="EMBL/GenBank/DDBJ databases">
        <title>Genome sequencing project for genomic taxonomy and phylogenomics of Bacillus-like bacteria.</title>
        <authorList>
            <person name="Liu B."/>
            <person name="Wang J."/>
            <person name="Zhu Y."/>
            <person name="Liu G."/>
            <person name="Chen Q."/>
            <person name="Chen Z."/>
            <person name="Lan J."/>
            <person name="Che J."/>
            <person name="Ge C."/>
            <person name="Shi H."/>
            <person name="Pan Z."/>
            <person name="Liu X."/>
        </authorList>
    </citation>
    <scope>NUCLEOTIDE SEQUENCE [LARGE SCALE GENOMIC DNA]</scope>
    <source>
        <strain evidence="4">DSM 9887</strain>
    </source>
</reference>
<evidence type="ECO:0000313" key="5">
    <source>
        <dbReference type="Proteomes" id="UP000319578"/>
    </source>
</evidence>
<evidence type="ECO:0000256" key="1">
    <source>
        <dbReference type="SAM" id="Phobius"/>
    </source>
</evidence>
<sequence length="311" mass="35473">MKSPNESRESIKAIFTDPRIPQQIDVTTVIMDQIKQNKEGFFVKYKVGILVAIGLLASITTGYAAVQYYQLKNPQGEVIYQEQDVSNANVKIMDKPDPETQAFIEKQWEINDSLQPGDAFAVYIVANNPKKHIVDLSKPFEYTSLAGLREKLGDQAAVPEKLPGDFVFLDGRVETVIKRGYKKEALYQQAESSKKGYVEQPLERTNDMNYVDINYQAGEQYMKVRISNFDDVVGNTVYMVNLDRQKKEKVKVGQLEVLYTEEDQSDHVYKEIVWVMETAGKKVEYRVSSRGEVLNKNNVDKFVKAFLPATK</sequence>
<keyword evidence="1" id="KW-0812">Transmembrane</keyword>